<reference evidence="1 2" key="1">
    <citation type="journal article" date="2018" name="PLoS Genet.">
        <title>Population sequencing reveals clonal diversity and ancestral inbreeding in the grapevine cultivar Chardonnay.</title>
        <authorList>
            <person name="Roach M.J."/>
            <person name="Johnson D.L."/>
            <person name="Bohlmann J."/>
            <person name="van Vuuren H.J."/>
            <person name="Jones S.J."/>
            <person name="Pretorius I.S."/>
            <person name="Schmidt S.A."/>
            <person name="Borneman A.R."/>
        </authorList>
    </citation>
    <scope>NUCLEOTIDE SEQUENCE [LARGE SCALE GENOMIC DNA]</scope>
    <source>
        <strain evidence="2">cv. Chardonnay</strain>
        <tissue evidence="1">Leaf</tissue>
    </source>
</reference>
<sequence length="101" mass="10993">MHLLQPSLTGVATLVAMCHSETGCGGSKVVVLRTTREDTWRNVLEGGAYLMKLLFGMIWRHRDEGSWTGRASDDHSFPPISKWGGSAPVCVSGVLETPYMG</sequence>
<name>A0A438I9I3_VITVI</name>
<protein>
    <submittedName>
        <fullName evidence="1">Uncharacterized protein</fullName>
    </submittedName>
</protein>
<dbReference type="EMBL" id="QGNW01000130">
    <property type="protein sequence ID" value="RVW93383.1"/>
    <property type="molecule type" value="Genomic_DNA"/>
</dbReference>
<dbReference type="Proteomes" id="UP000288805">
    <property type="component" value="Unassembled WGS sequence"/>
</dbReference>
<proteinExistence type="predicted"/>
<organism evidence="1 2">
    <name type="scientific">Vitis vinifera</name>
    <name type="common">Grape</name>
    <dbReference type="NCBI Taxonomy" id="29760"/>
    <lineage>
        <taxon>Eukaryota</taxon>
        <taxon>Viridiplantae</taxon>
        <taxon>Streptophyta</taxon>
        <taxon>Embryophyta</taxon>
        <taxon>Tracheophyta</taxon>
        <taxon>Spermatophyta</taxon>
        <taxon>Magnoliopsida</taxon>
        <taxon>eudicotyledons</taxon>
        <taxon>Gunneridae</taxon>
        <taxon>Pentapetalae</taxon>
        <taxon>rosids</taxon>
        <taxon>Vitales</taxon>
        <taxon>Vitaceae</taxon>
        <taxon>Viteae</taxon>
        <taxon>Vitis</taxon>
    </lineage>
</organism>
<accession>A0A438I9I3</accession>
<evidence type="ECO:0000313" key="1">
    <source>
        <dbReference type="EMBL" id="RVW93383.1"/>
    </source>
</evidence>
<comment type="caution">
    <text evidence="1">The sequence shown here is derived from an EMBL/GenBank/DDBJ whole genome shotgun (WGS) entry which is preliminary data.</text>
</comment>
<gene>
    <name evidence="1" type="ORF">CK203_022398</name>
</gene>
<dbReference type="AlphaFoldDB" id="A0A438I9I3"/>
<evidence type="ECO:0000313" key="2">
    <source>
        <dbReference type="Proteomes" id="UP000288805"/>
    </source>
</evidence>